<gene>
    <name evidence="2" type="ORF">FSB_LOCUS54561</name>
</gene>
<dbReference type="InterPro" id="IPR000477">
    <property type="entry name" value="RT_dom"/>
</dbReference>
<dbReference type="Pfam" id="PF00078">
    <property type="entry name" value="RVT_1"/>
    <property type="match status" value="1"/>
</dbReference>
<dbReference type="PROSITE" id="PS50878">
    <property type="entry name" value="RT_POL"/>
    <property type="match status" value="1"/>
</dbReference>
<dbReference type="Gene3D" id="3.30.70.270">
    <property type="match status" value="2"/>
</dbReference>
<feature type="domain" description="Reverse transcriptase" evidence="1">
    <location>
        <begin position="1"/>
        <end position="108"/>
    </location>
</feature>
<dbReference type="PANTHER" id="PTHR37984:SF5">
    <property type="entry name" value="PROTEIN NYNRIN-LIKE"/>
    <property type="match status" value="1"/>
</dbReference>
<accession>A0A2N9IRC7</accession>
<dbReference type="CDD" id="cd01647">
    <property type="entry name" value="RT_LTR"/>
    <property type="match status" value="1"/>
</dbReference>
<dbReference type="InterPro" id="IPR043502">
    <property type="entry name" value="DNA/RNA_pol_sf"/>
</dbReference>
<dbReference type="AlphaFoldDB" id="A0A2N9IRC7"/>
<dbReference type="InterPro" id="IPR043128">
    <property type="entry name" value="Rev_trsase/Diguanyl_cyclase"/>
</dbReference>
<reference evidence="2" key="1">
    <citation type="submission" date="2018-02" db="EMBL/GenBank/DDBJ databases">
        <authorList>
            <person name="Cohen D.B."/>
            <person name="Kent A.D."/>
        </authorList>
    </citation>
    <scope>NUCLEOTIDE SEQUENCE</scope>
</reference>
<protein>
    <recommendedName>
        <fullName evidence="1">Reverse transcriptase domain-containing protein</fullName>
    </recommendedName>
</protein>
<evidence type="ECO:0000313" key="2">
    <source>
        <dbReference type="EMBL" id="SPD26679.1"/>
    </source>
</evidence>
<evidence type="ECO:0000259" key="1">
    <source>
        <dbReference type="PROSITE" id="PS50878"/>
    </source>
</evidence>
<sequence length="305" mass="35072">MPFGLENTGAMYQRMATALLHDMMHKEVEVYIDDMIVKSATRGKHIAYLQKFFERIKKYKLRLNPNKCTFGVTAGKGIKVDSIKIKAILEMPSPKTEKEIRGFLGRLQYISRFIARLTTTCEPIFKLLNLRSLVTFEYIGGTPMWEGKERVTHYWSYREWGSSFLLIPPSRPAMMTPSALTSLWDLVTSSHFTRILDLEQELEEVRDELDVERAAKPESEPHYMVDNEVVQTEMDCVQLICELGSDMPSVKRLQLLISFHRVTRVAQSVEAKATAILEEYDEGDPLCSTELGRFCSRAFVRLSQI</sequence>
<dbReference type="InterPro" id="IPR050951">
    <property type="entry name" value="Retrovirus_Pol_polyprotein"/>
</dbReference>
<proteinExistence type="predicted"/>
<organism evidence="2">
    <name type="scientific">Fagus sylvatica</name>
    <name type="common">Beechnut</name>
    <dbReference type="NCBI Taxonomy" id="28930"/>
    <lineage>
        <taxon>Eukaryota</taxon>
        <taxon>Viridiplantae</taxon>
        <taxon>Streptophyta</taxon>
        <taxon>Embryophyta</taxon>
        <taxon>Tracheophyta</taxon>
        <taxon>Spermatophyta</taxon>
        <taxon>Magnoliopsida</taxon>
        <taxon>eudicotyledons</taxon>
        <taxon>Gunneridae</taxon>
        <taxon>Pentapetalae</taxon>
        <taxon>rosids</taxon>
        <taxon>fabids</taxon>
        <taxon>Fagales</taxon>
        <taxon>Fagaceae</taxon>
        <taxon>Fagus</taxon>
    </lineage>
</organism>
<name>A0A2N9IRC7_FAGSY</name>
<dbReference type="PANTHER" id="PTHR37984">
    <property type="entry name" value="PROTEIN CBG26694"/>
    <property type="match status" value="1"/>
</dbReference>
<dbReference type="EMBL" id="OIVN01006161">
    <property type="protein sequence ID" value="SPD26679.1"/>
    <property type="molecule type" value="Genomic_DNA"/>
</dbReference>
<dbReference type="SUPFAM" id="SSF56672">
    <property type="entry name" value="DNA/RNA polymerases"/>
    <property type="match status" value="1"/>
</dbReference>